<reference evidence="3 4" key="1">
    <citation type="submission" date="2022-03" db="EMBL/GenBank/DDBJ databases">
        <title>Novel taxa within the pig intestine.</title>
        <authorList>
            <person name="Wylensek D."/>
            <person name="Bishof K."/>
            <person name="Afrizal A."/>
            <person name="Clavel T."/>
        </authorList>
    </citation>
    <scope>NUCLEOTIDE SEQUENCE [LARGE SCALE GENOMIC DNA]</scope>
    <source>
        <strain evidence="3 4">Cla-KB-P134</strain>
    </source>
</reference>
<dbReference type="Gene3D" id="1.10.10.2840">
    <property type="entry name" value="PucR C-terminal helix-turn-helix domain"/>
    <property type="match status" value="1"/>
</dbReference>
<dbReference type="InterPro" id="IPR042070">
    <property type="entry name" value="PucR_C-HTH_sf"/>
</dbReference>
<protein>
    <submittedName>
        <fullName evidence="3">Helix-turn-helix domain-containing protein</fullName>
    </submittedName>
</protein>
<feature type="domain" description="Purine catabolism PurC-like" evidence="1">
    <location>
        <begin position="5"/>
        <end position="132"/>
    </location>
</feature>
<proteinExistence type="predicted"/>
<evidence type="ECO:0000313" key="4">
    <source>
        <dbReference type="Proteomes" id="UP001285244"/>
    </source>
</evidence>
<dbReference type="InterPro" id="IPR051448">
    <property type="entry name" value="CdaR-like_regulators"/>
</dbReference>
<dbReference type="InterPro" id="IPR012914">
    <property type="entry name" value="PucR_dom"/>
</dbReference>
<evidence type="ECO:0000259" key="2">
    <source>
        <dbReference type="Pfam" id="PF13556"/>
    </source>
</evidence>
<evidence type="ECO:0000259" key="1">
    <source>
        <dbReference type="Pfam" id="PF07905"/>
    </source>
</evidence>
<dbReference type="RefSeq" id="WP_320324797.1">
    <property type="nucleotide sequence ID" value="NZ_JALBUS010000002.1"/>
</dbReference>
<organism evidence="3 4">
    <name type="scientific">Absicoccus intestinalis</name>
    <dbReference type="NCBI Taxonomy" id="2926319"/>
    <lineage>
        <taxon>Bacteria</taxon>
        <taxon>Bacillati</taxon>
        <taxon>Bacillota</taxon>
        <taxon>Erysipelotrichia</taxon>
        <taxon>Erysipelotrichales</taxon>
        <taxon>Erysipelotrichaceae</taxon>
        <taxon>Absicoccus</taxon>
    </lineage>
</organism>
<comment type="caution">
    <text evidence="3">The sequence shown here is derived from an EMBL/GenBank/DDBJ whole genome shotgun (WGS) entry which is preliminary data.</text>
</comment>
<dbReference type="Pfam" id="PF07905">
    <property type="entry name" value="PucR"/>
    <property type="match status" value="1"/>
</dbReference>
<name>A0ABU4WIT3_9FIRM</name>
<evidence type="ECO:0000313" key="3">
    <source>
        <dbReference type="EMBL" id="MDX8416462.1"/>
    </source>
</evidence>
<sequence length="394" mass="45927">MICGDILEIEDLKELELVAGQKGLYRHVRWLYFADSMRVVNDTFYEDPEKYSHWIQGGELMVITNEDIIQNDEFVSKLVYNSEEKCASGIIIQKDKTTPFLMDLANEKNIPLFELPWTIRLIDLSQIISTRIVNEKNIYTSLESLLSSILYGNYSSEEDVIKMGLIYHFDFGRECVLARIEIRDRENEEYIKNLIRNAFDNQGIRYVIVLPEPDGLLVLFPSDTLDQKQIQSIFVSIGMSYWNKEKVRIQVGISLRKNGILQYKEARNEALLAVKFADDQHQYVQWYRNLGIYKVLGCISQTEPLYAFYQEILGKLEVSDSVSHGNLCETLKVYMDCNCNALDASKRLYIHRNTMRYRLNKIEEILDISLNDMHTLFLLNTAFEIKHFLTAIKS</sequence>
<gene>
    <name evidence="3" type="ORF">MOZ64_01185</name>
</gene>
<dbReference type="Proteomes" id="UP001285244">
    <property type="component" value="Unassembled WGS sequence"/>
</dbReference>
<keyword evidence="4" id="KW-1185">Reference proteome</keyword>
<feature type="domain" description="PucR C-terminal helix-turn-helix" evidence="2">
    <location>
        <begin position="327"/>
        <end position="384"/>
    </location>
</feature>
<dbReference type="PANTHER" id="PTHR33744">
    <property type="entry name" value="CARBOHYDRATE DIACID REGULATOR"/>
    <property type="match status" value="1"/>
</dbReference>
<dbReference type="Pfam" id="PF13556">
    <property type="entry name" value="HTH_30"/>
    <property type="match status" value="1"/>
</dbReference>
<dbReference type="PANTHER" id="PTHR33744:SF1">
    <property type="entry name" value="DNA-BINDING TRANSCRIPTIONAL ACTIVATOR ADER"/>
    <property type="match status" value="1"/>
</dbReference>
<accession>A0ABU4WIT3</accession>
<dbReference type="EMBL" id="JALBUS010000002">
    <property type="protein sequence ID" value="MDX8416462.1"/>
    <property type="molecule type" value="Genomic_DNA"/>
</dbReference>
<dbReference type="InterPro" id="IPR025736">
    <property type="entry name" value="PucR_C-HTH_dom"/>
</dbReference>